<dbReference type="AlphaFoldDB" id="A0A0G0LQ92"/>
<organism evidence="1 2">
    <name type="scientific">candidate division CPR2 bacterium GW2011_GWC2_39_10</name>
    <dbReference type="NCBI Taxonomy" id="1618345"/>
    <lineage>
        <taxon>Bacteria</taxon>
        <taxon>Bacteria division CPR2</taxon>
    </lineage>
</organism>
<comment type="caution">
    <text evidence="1">The sequence shown here is derived from an EMBL/GenBank/DDBJ whole genome shotgun (WGS) entry which is preliminary data.</text>
</comment>
<evidence type="ECO:0000313" key="2">
    <source>
        <dbReference type="Proteomes" id="UP000034207"/>
    </source>
</evidence>
<sequence>MYPKICAAAIHEIDALKLKSKGIKGVIVDLDNTLVSSKSEHLTEEVRDWVERIKKEGISLCIVSNNWQKKGKKIAKILDVPIVMFAFKPRKRGFKTAMRIIGTKRHETAVIGDQIFTDILGANRLMLLPILVEPLNLNEPIQTRFLRVLEYRFVNRFHEKDIEWM</sequence>
<dbReference type="CDD" id="cd16416">
    <property type="entry name" value="HAD_BsYqeG-like"/>
    <property type="match status" value="1"/>
</dbReference>
<dbReference type="InterPro" id="IPR027706">
    <property type="entry name" value="PGP_Pase"/>
</dbReference>
<dbReference type="InterPro" id="IPR006549">
    <property type="entry name" value="HAD-SF_hydro_IIIA"/>
</dbReference>
<dbReference type="Proteomes" id="UP000034207">
    <property type="component" value="Unassembled WGS sequence"/>
</dbReference>
<dbReference type="SUPFAM" id="SSF56784">
    <property type="entry name" value="HAD-like"/>
    <property type="match status" value="1"/>
</dbReference>
<evidence type="ECO:0000313" key="1">
    <source>
        <dbReference type="EMBL" id="KKQ93227.1"/>
    </source>
</evidence>
<dbReference type="NCBIfam" id="TIGR01668">
    <property type="entry name" value="YqeG_hyp_ppase"/>
    <property type="match status" value="1"/>
</dbReference>
<accession>A0A0G0LQ92</accession>
<dbReference type="InterPro" id="IPR010021">
    <property type="entry name" value="PGPP1/Gep4"/>
</dbReference>
<dbReference type="InterPro" id="IPR023214">
    <property type="entry name" value="HAD_sf"/>
</dbReference>
<dbReference type="NCBIfam" id="TIGR01662">
    <property type="entry name" value="HAD-SF-IIIA"/>
    <property type="match status" value="1"/>
</dbReference>
<gene>
    <name evidence="1" type="ORF">UT18_C0024G0016</name>
</gene>
<dbReference type="PANTHER" id="PTHR19288">
    <property type="entry name" value="4-NITROPHENYLPHOSPHATASE-RELATED"/>
    <property type="match status" value="1"/>
</dbReference>
<name>A0A0G0LQ92_UNCC2</name>
<reference evidence="1 2" key="1">
    <citation type="journal article" date="2015" name="Nature">
        <title>rRNA introns, odd ribosomes, and small enigmatic genomes across a large radiation of phyla.</title>
        <authorList>
            <person name="Brown C.T."/>
            <person name="Hug L.A."/>
            <person name="Thomas B.C."/>
            <person name="Sharon I."/>
            <person name="Castelle C.J."/>
            <person name="Singh A."/>
            <person name="Wilkins M.J."/>
            <person name="Williams K.H."/>
            <person name="Banfield J.F."/>
        </authorList>
    </citation>
    <scope>NUCLEOTIDE SEQUENCE [LARGE SCALE GENOMIC DNA]</scope>
</reference>
<dbReference type="Gene3D" id="3.40.50.1000">
    <property type="entry name" value="HAD superfamily/HAD-like"/>
    <property type="match status" value="1"/>
</dbReference>
<dbReference type="GO" id="GO:0005737">
    <property type="term" value="C:cytoplasm"/>
    <property type="evidence" value="ECO:0007669"/>
    <property type="project" value="TreeGrafter"/>
</dbReference>
<dbReference type="GO" id="GO:0008962">
    <property type="term" value="F:phosphatidylglycerophosphatase activity"/>
    <property type="evidence" value="ECO:0007669"/>
    <property type="project" value="InterPro"/>
</dbReference>
<dbReference type="Pfam" id="PF09419">
    <property type="entry name" value="PGP_phosphatase"/>
    <property type="match status" value="1"/>
</dbReference>
<dbReference type="InterPro" id="IPR036412">
    <property type="entry name" value="HAD-like_sf"/>
</dbReference>
<protein>
    <submittedName>
        <fullName evidence="1">Putative hydrolase of the HAD superfamily</fullName>
    </submittedName>
</protein>
<dbReference type="PANTHER" id="PTHR19288:SF25">
    <property type="entry name" value="PHOSPHATIDYLGLYCEROPHOSPHATASE GEP4, MITOCHONDRIAL"/>
    <property type="match status" value="1"/>
</dbReference>
<proteinExistence type="predicted"/>
<dbReference type="EMBL" id="LBVV01000024">
    <property type="protein sequence ID" value="KKQ93227.1"/>
    <property type="molecule type" value="Genomic_DNA"/>
</dbReference>
<keyword evidence="1" id="KW-0378">Hydrolase</keyword>